<keyword evidence="3" id="KW-1185">Reference proteome</keyword>
<dbReference type="EMBL" id="RDQH01000340">
    <property type="protein sequence ID" value="RXH76325.1"/>
    <property type="molecule type" value="Genomic_DNA"/>
</dbReference>
<feature type="domain" description="Isopenicillin N synthase-like Fe(2+) 2OG dioxygenase" evidence="1">
    <location>
        <begin position="9"/>
        <end position="40"/>
    </location>
</feature>
<gene>
    <name evidence="2" type="ORF">DVH24_019213</name>
</gene>
<accession>A0A498I2S2</accession>
<dbReference type="Proteomes" id="UP000290289">
    <property type="component" value="Chromosome 14"/>
</dbReference>
<evidence type="ECO:0000313" key="2">
    <source>
        <dbReference type="EMBL" id="RXH76325.1"/>
    </source>
</evidence>
<comment type="caution">
    <text evidence="2">The sequence shown here is derived from an EMBL/GenBank/DDBJ whole genome shotgun (WGS) entry which is preliminary data.</text>
</comment>
<dbReference type="InterPro" id="IPR044861">
    <property type="entry name" value="IPNS-like_FE2OG_OXY"/>
</dbReference>
<sequence length="80" mass="9228">MAILIQGLRISNGEYKSVQHRVLANSWKEARMSIVIFFQPDQMERISTVDLFRSSCHLRNHQSIETSLPKNTLKISVAKE</sequence>
<dbReference type="Pfam" id="PF03171">
    <property type="entry name" value="2OG-FeII_Oxy"/>
    <property type="match status" value="1"/>
</dbReference>
<protein>
    <recommendedName>
        <fullName evidence="1">Isopenicillin N synthase-like Fe(2+) 2OG dioxygenase domain-containing protein</fullName>
    </recommendedName>
</protein>
<dbReference type="Gene3D" id="2.60.120.330">
    <property type="entry name" value="B-lactam Antibiotic, Isopenicillin N Synthase, Chain"/>
    <property type="match status" value="1"/>
</dbReference>
<proteinExistence type="predicted"/>
<organism evidence="2 3">
    <name type="scientific">Malus domestica</name>
    <name type="common">Apple</name>
    <name type="synonym">Pyrus malus</name>
    <dbReference type="NCBI Taxonomy" id="3750"/>
    <lineage>
        <taxon>Eukaryota</taxon>
        <taxon>Viridiplantae</taxon>
        <taxon>Streptophyta</taxon>
        <taxon>Embryophyta</taxon>
        <taxon>Tracheophyta</taxon>
        <taxon>Spermatophyta</taxon>
        <taxon>Magnoliopsida</taxon>
        <taxon>eudicotyledons</taxon>
        <taxon>Gunneridae</taxon>
        <taxon>Pentapetalae</taxon>
        <taxon>rosids</taxon>
        <taxon>fabids</taxon>
        <taxon>Rosales</taxon>
        <taxon>Rosaceae</taxon>
        <taxon>Amygdaloideae</taxon>
        <taxon>Maleae</taxon>
        <taxon>Malus</taxon>
    </lineage>
</organism>
<reference evidence="2 3" key="1">
    <citation type="submission" date="2018-10" db="EMBL/GenBank/DDBJ databases">
        <title>A high-quality apple genome assembly.</title>
        <authorList>
            <person name="Hu J."/>
        </authorList>
    </citation>
    <scope>NUCLEOTIDE SEQUENCE [LARGE SCALE GENOMIC DNA]</scope>
    <source>
        <strain evidence="3">cv. HFTH1</strain>
        <tissue evidence="2">Young leaf</tissue>
    </source>
</reference>
<evidence type="ECO:0000313" key="3">
    <source>
        <dbReference type="Proteomes" id="UP000290289"/>
    </source>
</evidence>
<dbReference type="AlphaFoldDB" id="A0A498I2S2"/>
<dbReference type="InterPro" id="IPR027443">
    <property type="entry name" value="IPNS-like_sf"/>
</dbReference>
<evidence type="ECO:0000259" key="1">
    <source>
        <dbReference type="Pfam" id="PF03171"/>
    </source>
</evidence>
<dbReference type="SUPFAM" id="SSF51197">
    <property type="entry name" value="Clavaminate synthase-like"/>
    <property type="match status" value="1"/>
</dbReference>
<name>A0A498I2S2_MALDO</name>